<name>A0A9Q3CBA2_9BASI</name>
<accession>A0A9Q3CBA2</accession>
<organism evidence="1 2">
    <name type="scientific">Austropuccinia psidii MF-1</name>
    <dbReference type="NCBI Taxonomy" id="1389203"/>
    <lineage>
        <taxon>Eukaryota</taxon>
        <taxon>Fungi</taxon>
        <taxon>Dikarya</taxon>
        <taxon>Basidiomycota</taxon>
        <taxon>Pucciniomycotina</taxon>
        <taxon>Pucciniomycetes</taxon>
        <taxon>Pucciniales</taxon>
        <taxon>Sphaerophragmiaceae</taxon>
        <taxon>Austropuccinia</taxon>
    </lineage>
</organism>
<sequence>MQEGGSPSLQFAIVEAIIWEEVSKTYLLLIRILTPLPHFNTHEEPYKEFIYLNERVFSPKSERFIYITQDNIECHFASYKSSSEALDSDDEVRFAVAINQVASMKLLVI</sequence>
<evidence type="ECO:0000313" key="1">
    <source>
        <dbReference type="EMBL" id="MBW0482024.1"/>
    </source>
</evidence>
<comment type="caution">
    <text evidence="1">The sequence shown here is derived from an EMBL/GenBank/DDBJ whole genome shotgun (WGS) entry which is preliminary data.</text>
</comment>
<gene>
    <name evidence="1" type="ORF">O181_021739</name>
</gene>
<dbReference type="Proteomes" id="UP000765509">
    <property type="component" value="Unassembled WGS sequence"/>
</dbReference>
<reference evidence="1" key="1">
    <citation type="submission" date="2021-03" db="EMBL/GenBank/DDBJ databases">
        <title>Draft genome sequence of rust myrtle Austropuccinia psidii MF-1, a brazilian biotype.</title>
        <authorList>
            <person name="Quecine M.C."/>
            <person name="Pachon D.M.R."/>
            <person name="Bonatelli M.L."/>
            <person name="Correr F.H."/>
            <person name="Franceschini L.M."/>
            <person name="Leite T.F."/>
            <person name="Margarido G.R.A."/>
            <person name="Almeida C.A."/>
            <person name="Ferrarezi J.A."/>
            <person name="Labate C.A."/>
        </authorList>
    </citation>
    <scope>NUCLEOTIDE SEQUENCE</scope>
    <source>
        <strain evidence="1">MF-1</strain>
    </source>
</reference>
<dbReference type="AlphaFoldDB" id="A0A9Q3CBA2"/>
<protein>
    <submittedName>
        <fullName evidence="1">Uncharacterized protein</fullName>
    </submittedName>
</protein>
<dbReference type="EMBL" id="AVOT02006621">
    <property type="protein sequence ID" value="MBW0482024.1"/>
    <property type="molecule type" value="Genomic_DNA"/>
</dbReference>
<proteinExistence type="predicted"/>
<keyword evidence="2" id="KW-1185">Reference proteome</keyword>
<evidence type="ECO:0000313" key="2">
    <source>
        <dbReference type="Proteomes" id="UP000765509"/>
    </source>
</evidence>